<sequence length="217" mass="25922">MEVIVRNMEHNNWVTLTFLFVLLLVLVSNQLYPEKFTDFRNLFFSGKYFTSHQKKPSVFNFFSFILYLSHSVILSLGLFTLFKVMGFLKVEYNFLFFLQIFILLNVLIGIKYLVEKIIASIFTIDKVIDNYIFYKITYKNLLAFTLFPVLLVFIYSWTPSPITLIISTLLYLLLNLFILLKYYLKNQKLVFKYSFYFILYLCTLEIAPYIILYKVIT</sequence>
<feature type="transmembrane region" description="Helical" evidence="1">
    <location>
        <begin position="94"/>
        <end position="114"/>
    </location>
</feature>
<dbReference type="EMBL" id="QKYV01000001">
    <property type="protein sequence ID" value="PZW43835.1"/>
    <property type="molecule type" value="Genomic_DNA"/>
</dbReference>
<evidence type="ECO:0000256" key="1">
    <source>
        <dbReference type="SAM" id="Phobius"/>
    </source>
</evidence>
<feature type="transmembrane region" description="Helical" evidence="1">
    <location>
        <begin position="164"/>
        <end position="184"/>
    </location>
</feature>
<feature type="transmembrane region" description="Helical" evidence="1">
    <location>
        <begin position="196"/>
        <end position="216"/>
    </location>
</feature>
<accession>A0A2W7IFE2</accession>
<keyword evidence="1" id="KW-0472">Membrane</keyword>
<organism evidence="2 3">
    <name type="scientific">Mesonia algae</name>
    <dbReference type="NCBI Taxonomy" id="213248"/>
    <lineage>
        <taxon>Bacteria</taxon>
        <taxon>Pseudomonadati</taxon>
        <taxon>Bacteroidota</taxon>
        <taxon>Flavobacteriia</taxon>
        <taxon>Flavobacteriales</taxon>
        <taxon>Flavobacteriaceae</taxon>
        <taxon>Mesonia</taxon>
    </lineage>
</organism>
<dbReference type="Proteomes" id="UP000249542">
    <property type="component" value="Unassembled WGS sequence"/>
</dbReference>
<evidence type="ECO:0000313" key="2">
    <source>
        <dbReference type="EMBL" id="PZW43835.1"/>
    </source>
</evidence>
<evidence type="ECO:0000313" key="3">
    <source>
        <dbReference type="Proteomes" id="UP000249542"/>
    </source>
</evidence>
<protein>
    <submittedName>
        <fullName evidence="2">Uncharacterized protein DUF4271</fullName>
    </submittedName>
</protein>
<keyword evidence="1" id="KW-0812">Transmembrane</keyword>
<feature type="transmembrane region" description="Helical" evidence="1">
    <location>
        <begin position="12"/>
        <end position="32"/>
    </location>
</feature>
<dbReference type="InterPro" id="IPR025367">
    <property type="entry name" value="DUF4271"/>
</dbReference>
<keyword evidence="1" id="KW-1133">Transmembrane helix</keyword>
<feature type="transmembrane region" description="Helical" evidence="1">
    <location>
        <begin position="58"/>
        <end position="82"/>
    </location>
</feature>
<proteinExistence type="predicted"/>
<dbReference type="Pfam" id="PF14093">
    <property type="entry name" value="DUF4271"/>
    <property type="match status" value="1"/>
</dbReference>
<dbReference type="AlphaFoldDB" id="A0A2W7IFE2"/>
<comment type="caution">
    <text evidence="2">The sequence shown here is derived from an EMBL/GenBank/DDBJ whole genome shotgun (WGS) entry which is preliminary data.</text>
</comment>
<reference evidence="2 3" key="1">
    <citation type="submission" date="2018-06" db="EMBL/GenBank/DDBJ databases">
        <title>Genomic Encyclopedia of Archaeal and Bacterial Type Strains, Phase II (KMG-II): from individual species to whole genera.</title>
        <authorList>
            <person name="Goeker M."/>
        </authorList>
    </citation>
    <scope>NUCLEOTIDE SEQUENCE [LARGE SCALE GENOMIC DNA]</scope>
    <source>
        <strain evidence="2 3">DSM 15361</strain>
    </source>
</reference>
<feature type="transmembrane region" description="Helical" evidence="1">
    <location>
        <begin position="141"/>
        <end position="158"/>
    </location>
</feature>
<keyword evidence="3" id="KW-1185">Reference proteome</keyword>
<gene>
    <name evidence="2" type="ORF">LX95_00160</name>
</gene>
<name>A0A2W7IFE2_9FLAO</name>